<organism evidence="9 10">
    <name type="scientific">Sphagnum jensenii</name>
    <dbReference type="NCBI Taxonomy" id="128206"/>
    <lineage>
        <taxon>Eukaryota</taxon>
        <taxon>Viridiplantae</taxon>
        <taxon>Streptophyta</taxon>
        <taxon>Embryophyta</taxon>
        <taxon>Bryophyta</taxon>
        <taxon>Sphagnophytina</taxon>
        <taxon>Sphagnopsida</taxon>
        <taxon>Sphagnales</taxon>
        <taxon>Sphagnaceae</taxon>
        <taxon>Sphagnum</taxon>
    </lineage>
</organism>
<evidence type="ECO:0000313" key="10">
    <source>
        <dbReference type="Proteomes" id="UP001497444"/>
    </source>
</evidence>
<evidence type="ECO:0000313" key="9">
    <source>
        <dbReference type="EMBL" id="CAK9272758.1"/>
    </source>
</evidence>
<dbReference type="InterPro" id="IPR000719">
    <property type="entry name" value="Prot_kinase_dom"/>
</dbReference>
<name>A0ABP0X4H1_9BRYO</name>
<dbReference type="InterPro" id="IPR008271">
    <property type="entry name" value="Ser/Thr_kinase_AS"/>
</dbReference>
<evidence type="ECO:0000256" key="3">
    <source>
        <dbReference type="ARBA" id="ARBA00022741"/>
    </source>
</evidence>
<evidence type="ECO:0000259" key="8">
    <source>
        <dbReference type="PROSITE" id="PS50011"/>
    </source>
</evidence>
<feature type="domain" description="Protein kinase" evidence="8">
    <location>
        <begin position="291"/>
        <end position="573"/>
    </location>
</feature>
<dbReference type="PANTHER" id="PTHR44329:SF260">
    <property type="entry name" value="PROTEIN KINASE DOMAIN-CONTAINING PROTEIN"/>
    <property type="match status" value="1"/>
</dbReference>
<gene>
    <name evidence="9" type="ORF">CSSPJE1EN1_LOCUS18236</name>
</gene>
<dbReference type="SUPFAM" id="SSF56112">
    <property type="entry name" value="Protein kinase-like (PK-like)"/>
    <property type="match status" value="1"/>
</dbReference>
<keyword evidence="1" id="KW-0723">Serine/threonine-protein kinase</keyword>
<dbReference type="Gene3D" id="1.10.510.10">
    <property type="entry name" value="Transferase(Phosphotransferase) domain 1"/>
    <property type="match status" value="1"/>
</dbReference>
<dbReference type="InterPro" id="IPR011009">
    <property type="entry name" value="Kinase-like_dom_sf"/>
</dbReference>
<dbReference type="Pfam" id="PF07714">
    <property type="entry name" value="PK_Tyr_Ser-Thr"/>
    <property type="match status" value="1"/>
</dbReference>
<evidence type="ECO:0000256" key="7">
    <source>
        <dbReference type="SAM" id="MobiDB-lite"/>
    </source>
</evidence>
<dbReference type="SMART" id="SM00220">
    <property type="entry name" value="S_TKc"/>
    <property type="match status" value="1"/>
</dbReference>
<protein>
    <recommendedName>
        <fullName evidence="8">Protein kinase domain-containing protein</fullName>
    </recommendedName>
</protein>
<feature type="binding site" evidence="6">
    <location>
        <position position="318"/>
    </location>
    <ligand>
        <name>ATP</name>
        <dbReference type="ChEBI" id="CHEBI:30616"/>
    </ligand>
</feature>
<dbReference type="InterPro" id="IPR017441">
    <property type="entry name" value="Protein_kinase_ATP_BS"/>
</dbReference>
<evidence type="ECO:0000256" key="4">
    <source>
        <dbReference type="ARBA" id="ARBA00022777"/>
    </source>
</evidence>
<proteinExistence type="predicted"/>
<sequence length="649" mass="73040">MASASARVSQRFLKISEELHLERRNTNSTQGINMNPSMATPLSSALHLCQRIREEYSHISVGHLCPLAINKQQCMLLSNKVLETENTLKSMQVKLYQQDTSSGFPNVGPATEELVHVLRAAHTTIFKDCFCNGRWMESALRQGGDFKETFAEILYDLQWYMMVLRSISLKWIFQDSWIPPSLPLQQVDCDRNLSERDNDSLLKAAKQDQEDLKLRLGNLKGDHACHGERCTGMDINQQCLASQLLNKMKFEELFQAWPTQEKKNYHEELYNVNRIKLTEWPFVVLANLQELDKGGLLGAGSFGRVHEAKWLGELYAMKSPKYGPNEALKREIAAVAGVHHPHIMGLVFCAEDAKNSVYVMERMDKSLSDMLTEQSSDSQLSLIGRVSVMLQIAEGMKHLHSKGLVHRDLKTDNILIKCDGPGSESLTPDPVVKPLWIAKISDFGTTKVKMDSTAYANQTINIGTTMFMAPEMYEVEHADQEPERFHPKKTDVYSFGLICFAVLTGEPTPFPIDELGNPSVKTFKDRVREGKRPQLPHYCPSLLSNLIQQCWDANPDKRPNFQEICTKLRHIKGLLLTEGPRLEQDSAEILSGGSDSRLPAQISPPESPPRFSPPIISAGFLPPQIQWASPWPTAQICSHHLSSGGSHRL</sequence>
<dbReference type="EMBL" id="OZ020100">
    <property type="protein sequence ID" value="CAK9272758.1"/>
    <property type="molecule type" value="Genomic_DNA"/>
</dbReference>
<evidence type="ECO:0000256" key="5">
    <source>
        <dbReference type="ARBA" id="ARBA00022840"/>
    </source>
</evidence>
<reference evidence="9" key="1">
    <citation type="submission" date="2024-02" db="EMBL/GenBank/DDBJ databases">
        <authorList>
            <consortium name="ELIXIR-Norway"/>
            <consortium name="Elixir Norway"/>
        </authorList>
    </citation>
    <scope>NUCLEOTIDE SEQUENCE</scope>
</reference>
<evidence type="ECO:0000256" key="2">
    <source>
        <dbReference type="ARBA" id="ARBA00022679"/>
    </source>
</evidence>
<dbReference type="InterPro" id="IPR001245">
    <property type="entry name" value="Ser-Thr/Tyr_kinase_cat_dom"/>
</dbReference>
<keyword evidence="2" id="KW-0808">Transferase</keyword>
<keyword evidence="3 6" id="KW-0547">Nucleotide-binding</keyword>
<keyword evidence="10" id="KW-1185">Reference proteome</keyword>
<dbReference type="Proteomes" id="UP001497444">
    <property type="component" value="Chromosome 5"/>
</dbReference>
<accession>A0ABP0X4H1</accession>
<evidence type="ECO:0000256" key="1">
    <source>
        <dbReference type="ARBA" id="ARBA00022527"/>
    </source>
</evidence>
<evidence type="ECO:0000256" key="6">
    <source>
        <dbReference type="PROSITE-ProRule" id="PRU10141"/>
    </source>
</evidence>
<dbReference type="PROSITE" id="PS50011">
    <property type="entry name" value="PROTEIN_KINASE_DOM"/>
    <property type="match status" value="1"/>
</dbReference>
<feature type="region of interest" description="Disordered" evidence="7">
    <location>
        <begin position="590"/>
        <end position="609"/>
    </location>
</feature>
<dbReference type="InterPro" id="IPR051681">
    <property type="entry name" value="Ser/Thr_Kinases-Pseudokinases"/>
</dbReference>
<dbReference type="PROSITE" id="PS00107">
    <property type="entry name" value="PROTEIN_KINASE_ATP"/>
    <property type="match status" value="1"/>
</dbReference>
<dbReference type="PROSITE" id="PS00108">
    <property type="entry name" value="PROTEIN_KINASE_ST"/>
    <property type="match status" value="1"/>
</dbReference>
<keyword evidence="4" id="KW-0418">Kinase</keyword>
<dbReference type="PANTHER" id="PTHR44329">
    <property type="entry name" value="SERINE/THREONINE-PROTEIN KINASE TNNI3K-RELATED"/>
    <property type="match status" value="1"/>
</dbReference>
<keyword evidence="5 6" id="KW-0067">ATP-binding</keyword>